<reference evidence="3" key="1">
    <citation type="submission" date="2023-07" db="EMBL/GenBank/DDBJ databases">
        <authorList>
            <person name="Deng Y."/>
            <person name="Zhang Y.-Q."/>
        </authorList>
    </citation>
    <scope>NUCLEOTIDE SEQUENCE [LARGE SCALE GENOMIC DNA]</scope>
    <source>
        <strain evidence="3">CPCC 205710</strain>
    </source>
</reference>
<comment type="caution">
    <text evidence="2">The sequence shown here is derived from an EMBL/GenBank/DDBJ whole genome shotgun (WGS) entry which is preliminary data.</text>
</comment>
<keyword evidence="3" id="KW-1185">Reference proteome</keyword>
<name>A0ABT2M8Q7_9MYCO</name>
<evidence type="ECO:0000313" key="3">
    <source>
        <dbReference type="Proteomes" id="UP001206639"/>
    </source>
</evidence>
<protein>
    <submittedName>
        <fullName evidence="2">STAS domain-containing protein</fullName>
    </submittedName>
</protein>
<dbReference type="InterPro" id="IPR002645">
    <property type="entry name" value="STAS_dom"/>
</dbReference>
<organism evidence="2 3">
    <name type="scientific">Mycobacterium deserti</name>
    <dbReference type="NCBI Taxonomy" id="2978347"/>
    <lineage>
        <taxon>Bacteria</taxon>
        <taxon>Bacillati</taxon>
        <taxon>Actinomycetota</taxon>
        <taxon>Actinomycetes</taxon>
        <taxon>Mycobacteriales</taxon>
        <taxon>Mycobacteriaceae</taxon>
        <taxon>Mycobacterium</taxon>
    </lineage>
</organism>
<dbReference type="InterPro" id="IPR036513">
    <property type="entry name" value="STAS_dom_sf"/>
</dbReference>
<sequence length="148" mass="16238">MSEVGTYRVFRPDPGALDPIEEHHRATFAACRSPESTMLVTVEGEVDAANSRLLARYVERHVVGSEHLILDLRLVDFFGTAGFAALHNVNVTCSRYGISWNLRAGRQTRRILAICDPDGTLPLEEPQSVLDELDAGAGDRELLVGGNH</sequence>
<dbReference type="RefSeq" id="WP_260992695.1">
    <property type="nucleotide sequence ID" value="NZ_JAODWD010000002.1"/>
</dbReference>
<evidence type="ECO:0000259" key="1">
    <source>
        <dbReference type="PROSITE" id="PS50801"/>
    </source>
</evidence>
<feature type="domain" description="STAS" evidence="1">
    <location>
        <begin position="27"/>
        <end position="89"/>
    </location>
</feature>
<dbReference type="EMBL" id="JAODWD010000002">
    <property type="protein sequence ID" value="MCT7658657.1"/>
    <property type="molecule type" value="Genomic_DNA"/>
</dbReference>
<dbReference type="Gene3D" id="3.30.750.24">
    <property type="entry name" value="STAS domain"/>
    <property type="match status" value="1"/>
</dbReference>
<dbReference type="SUPFAM" id="SSF52091">
    <property type="entry name" value="SpoIIaa-like"/>
    <property type="match status" value="1"/>
</dbReference>
<accession>A0ABT2M8Q7</accession>
<dbReference type="Pfam" id="PF01740">
    <property type="entry name" value="STAS"/>
    <property type="match status" value="1"/>
</dbReference>
<proteinExistence type="predicted"/>
<gene>
    <name evidence="2" type="ORF">N4S67_09510</name>
</gene>
<dbReference type="Proteomes" id="UP001206639">
    <property type="component" value="Unassembled WGS sequence"/>
</dbReference>
<evidence type="ECO:0000313" key="2">
    <source>
        <dbReference type="EMBL" id="MCT7658657.1"/>
    </source>
</evidence>
<dbReference type="PROSITE" id="PS50801">
    <property type="entry name" value="STAS"/>
    <property type="match status" value="1"/>
</dbReference>
<dbReference type="CDD" id="cd07043">
    <property type="entry name" value="STAS_anti-anti-sigma_factors"/>
    <property type="match status" value="1"/>
</dbReference>